<reference evidence="1" key="1">
    <citation type="submission" date="2020-09" db="EMBL/GenBank/DDBJ databases">
        <title>Desulfogranum mesoprofundum gen. nov., sp. nov., a novel mesophilic, sulfate-reducing chemolithoautotroph isolated from a deep-sea hydrothermal vent chimney in the Suiyo Seamount.</title>
        <authorList>
            <person name="Hashimoto Y."/>
            <person name="Nakagawa S."/>
        </authorList>
    </citation>
    <scope>NUCLEOTIDE SEQUENCE</scope>
    <source>
        <strain evidence="1">KT2</strain>
    </source>
</reference>
<evidence type="ECO:0000313" key="1">
    <source>
        <dbReference type="EMBL" id="BCL59980.1"/>
    </source>
</evidence>
<organism evidence="1 2">
    <name type="scientific">Desulfomarina profundi</name>
    <dbReference type="NCBI Taxonomy" id="2772557"/>
    <lineage>
        <taxon>Bacteria</taxon>
        <taxon>Pseudomonadati</taxon>
        <taxon>Thermodesulfobacteriota</taxon>
        <taxon>Desulfobulbia</taxon>
        <taxon>Desulfobulbales</taxon>
        <taxon>Desulfobulbaceae</taxon>
        <taxon>Desulfomarina</taxon>
    </lineage>
</organism>
<evidence type="ECO:0000313" key="2">
    <source>
        <dbReference type="Proteomes" id="UP000826725"/>
    </source>
</evidence>
<dbReference type="RefSeq" id="WP_228856155.1">
    <property type="nucleotide sequence ID" value="NZ_AP024086.1"/>
</dbReference>
<dbReference type="EMBL" id="AP024086">
    <property type="protein sequence ID" value="BCL59980.1"/>
    <property type="molecule type" value="Genomic_DNA"/>
</dbReference>
<accession>A0A8D5FG77</accession>
<gene>
    <name evidence="1" type="ORF">DGMP_06730</name>
</gene>
<name>A0A8D5FG77_9BACT</name>
<dbReference type="Proteomes" id="UP000826725">
    <property type="component" value="Chromosome"/>
</dbReference>
<proteinExistence type="predicted"/>
<keyword evidence="2" id="KW-1185">Reference proteome</keyword>
<dbReference type="AlphaFoldDB" id="A0A8D5FG77"/>
<dbReference type="KEGG" id="dbk:DGMP_06730"/>
<sequence>MHVKTMRILKAAAALLSVAGITVSPENLQAINSGFLALYAIFSAVQALIDNK</sequence>
<protein>
    <submittedName>
        <fullName evidence="1">Uncharacterized protein</fullName>
    </submittedName>
</protein>